<keyword evidence="7" id="KW-0676">Redox-active center</keyword>
<dbReference type="InterPro" id="IPR036249">
    <property type="entry name" value="Thioredoxin-like_sf"/>
</dbReference>
<evidence type="ECO:0000256" key="4">
    <source>
        <dbReference type="ARBA" id="ARBA00022982"/>
    </source>
</evidence>
<keyword evidence="4" id="KW-0813">Transport</keyword>
<comment type="caution">
    <text evidence="9">The sequence shown here is derived from an EMBL/GenBank/DDBJ whole genome shotgun (WGS) entry which is preliminary data.</text>
</comment>
<dbReference type="SUPFAM" id="SSF52833">
    <property type="entry name" value="Thioredoxin-like"/>
    <property type="match status" value="1"/>
</dbReference>
<evidence type="ECO:0000256" key="6">
    <source>
        <dbReference type="ARBA" id="ARBA00023157"/>
    </source>
</evidence>
<evidence type="ECO:0000256" key="1">
    <source>
        <dbReference type="ARBA" id="ARBA00005791"/>
    </source>
</evidence>
<dbReference type="EMBL" id="BAABKX010000008">
    <property type="protein sequence ID" value="GAA5050748.1"/>
    <property type="molecule type" value="Genomic_DNA"/>
</dbReference>
<dbReference type="GO" id="GO:0016491">
    <property type="term" value="F:oxidoreductase activity"/>
    <property type="evidence" value="ECO:0007669"/>
    <property type="project" value="UniProtKB-KW"/>
</dbReference>
<proteinExistence type="inferred from homology"/>
<organism evidence="9 10">
    <name type="scientific">Haladaptatus pallidirubidus</name>
    <dbReference type="NCBI Taxonomy" id="1008152"/>
    <lineage>
        <taxon>Archaea</taxon>
        <taxon>Methanobacteriati</taxon>
        <taxon>Methanobacteriota</taxon>
        <taxon>Stenosarchaea group</taxon>
        <taxon>Halobacteria</taxon>
        <taxon>Halobacteriales</taxon>
        <taxon>Haladaptataceae</taxon>
        <taxon>Haladaptatus</taxon>
    </lineage>
</organism>
<sequence>MGSPEAPVDLYYWSDYQCPFCNRFEQNTFPKLLENYIKPGTVRLVVLEYVTIGDASKTAARMAKCVWRQVKESDPNAFKRWHASIFDAQKKPNSGWAKKQNLLDITESVEGVDASAVASCLQENEQSLAASVANDKKTGNNKGVGVTPTFIFHNPTSGNSTATIQGAQPYPRFEATIEEVRK</sequence>
<gene>
    <name evidence="9" type="ORF">GCM10025751_25240</name>
</gene>
<dbReference type="InterPro" id="IPR012336">
    <property type="entry name" value="Thioredoxin-like_fold"/>
</dbReference>
<keyword evidence="4" id="KW-0249">Electron transport</keyword>
<keyword evidence="5" id="KW-0560">Oxidoreductase</keyword>
<keyword evidence="10" id="KW-1185">Reference proteome</keyword>
<reference evidence="9 10" key="1">
    <citation type="journal article" date="2019" name="Int. J. Syst. Evol. Microbiol.">
        <title>The Global Catalogue of Microorganisms (GCM) 10K type strain sequencing project: providing services to taxonomists for standard genome sequencing and annotation.</title>
        <authorList>
            <consortium name="The Broad Institute Genomics Platform"/>
            <consortium name="The Broad Institute Genome Sequencing Center for Infectious Disease"/>
            <person name="Wu L."/>
            <person name="Ma J."/>
        </authorList>
    </citation>
    <scope>NUCLEOTIDE SEQUENCE [LARGE SCALE GENOMIC DNA]</scope>
    <source>
        <strain evidence="9 10">JCM 17504</strain>
    </source>
</reference>
<evidence type="ECO:0000259" key="8">
    <source>
        <dbReference type="Pfam" id="PF13462"/>
    </source>
</evidence>
<dbReference type="Proteomes" id="UP001501729">
    <property type="component" value="Unassembled WGS sequence"/>
</dbReference>
<evidence type="ECO:0000256" key="3">
    <source>
        <dbReference type="ARBA" id="ARBA00022729"/>
    </source>
</evidence>
<dbReference type="AlphaFoldDB" id="A0AAV3UHU5"/>
<keyword evidence="6" id="KW-1015">Disulfide bond</keyword>
<comment type="similarity">
    <text evidence="1">Belongs to the thioredoxin family. DsbA subfamily.</text>
</comment>
<evidence type="ECO:0000256" key="2">
    <source>
        <dbReference type="ARBA" id="ARBA00007787"/>
    </source>
</evidence>
<evidence type="ECO:0000313" key="9">
    <source>
        <dbReference type="EMBL" id="GAA5050748.1"/>
    </source>
</evidence>
<evidence type="ECO:0000256" key="5">
    <source>
        <dbReference type="ARBA" id="ARBA00023002"/>
    </source>
</evidence>
<protein>
    <recommendedName>
        <fullName evidence="8">Thioredoxin-like fold domain-containing protein</fullName>
    </recommendedName>
</protein>
<comment type="similarity">
    <text evidence="2">Belongs to the glutaredoxin family.</text>
</comment>
<feature type="domain" description="Thioredoxin-like fold" evidence="8">
    <location>
        <begin position="1"/>
        <end position="152"/>
    </location>
</feature>
<name>A0AAV3UHU5_9EURY</name>
<evidence type="ECO:0000256" key="7">
    <source>
        <dbReference type="ARBA" id="ARBA00023284"/>
    </source>
</evidence>
<keyword evidence="3" id="KW-0732">Signal</keyword>
<dbReference type="Pfam" id="PF13462">
    <property type="entry name" value="Thioredoxin_4"/>
    <property type="match status" value="1"/>
</dbReference>
<dbReference type="PANTHER" id="PTHR13887:SF14">
    <property type="entry name" value="DISULFIDE BOND FORMATION PROTEIN D"/>
    <property type="match status" value="1"/>
</dbReference>
<accession>A0AAV3UHU5</accession>
<dbReference type="Gene3D" id="3.40.30.10">
    <property type="entry name" value="Glutaredoxin"/>
    <property type="match status" value="1"/>
</dbReference>
<dbReference type="PANTHER" id="PTHR13887">
    <property type="entry name" value="GLUTATHIONE S-TRANSFERASE KAPPA"/>
    <property type="match status" value="1"/>
</dbReference>
<evidence type="ECO:0000313" key="10">
    <source>
        <dbReference type="Proteomes" id="UP001501729"/>
    </source>
</evidence>
<dbReference type="RefSeq" id="WP_390185282.1">
    <property type="nucleotide sequence ID" value="NZ_BAABKX010000008.1"/>
</dbReference>